<reference evidence="2" key="1">
    <citation type="journal article" date="2022" name="Mol. Ecol. Resour.">
        <title>The genomes of chicory, endive, great burdock and yacon provide insights into Asteraceae palaeo-polyploidization history and plant inulin production.</title>
        <authorList>
            <person name="Fan W."/>
            <person name="Wang S."/>
            <person name="Wang H."/>
            <person name="Wang A."/>
            <person name="Jiang F."/>
            <person name="Liu H."/>
            <person name="Zhao H."/>
            <person name="Xu D."/>
            <person name="Zhang Y."/>
        </authorList>
    </citation>
    <scope>NUCLEOTIDE SEQUENCE [LARGE SCALE GENOMIC DNA]</scope>
    <source>
        <strain evidence="2">cv. Niubang</strain>
    </source>
</reference>
<name>A0ACB9A9W4_ARCLA</name>
<evidence type="ECO:0000313" key="2">
    <source>
        <dbReference type="Proteomes" id="UP001055879"/>
    </source>
</evidence>
<keyword evidence="2" id="KW-1185">Reference proteome</keyword>
<comment type="caution">
    <text evidence="1">The sequence shown here is derived from an EMBL/GenBank/DDBJ whole genome shotgun (WGS) entry which is preliminary data.</text>
</comment>
<sequence length="368" mass="40902">MGDGSGKCGGWVWITNRSSLLHLFPGSLRPQFTGDQITYTLVATVFPVKQELPTPATGVSRLPVLGFSPLPLSDMASSSDPIETLASLTTKLKVSNDQMNDIVTEVTDDSSVLEVEVLGLDGFSMSSLVTRVFSRKAPKNNKPVDEPTPNQAQGKDKITFYFGKQDQSKDGNRTPSNPMTRTLVAKKDIKESPKEMLEISKERDKGTKEDVSTKEPFLVDLLGDNISKENTSDLTLEEQRPEQVLDTPNQISWNHIQTHPMIHQNQKNDPISLPLMNDQKGGTPHLNSLSSNLNPCHANSTLVTPMHERGPIHAITISTSINCSPGNLTAQTRKRISIKDRARKFTGKNKRRMCNRKMNWDSRRRLFG</sequence>
<evidence type="ECO:0000313" key="1">
    <source>
        <dbReference type="EMBL" id="KAI3707002.1"/>
    </source>
</evidence>
<proteinExistence type="predicted"/>
<protein>
    <submittedName>
        <fullName evidence="1">Uncharacterized protein</fullName>
    </submittedName>
</protein>
<reference evidence="1 2" key="2">
    <citation type="journal article" date="2022" name="Mol. Ecol. Resour.">
        <title>The genomes of chicory, endive, great burdock and yacon provide insights into Asteraceae paleo-polyploidization history and plant inulin production.</title>
        <authorList>
            <person name="Fan W."/>
            <person name="Wang S."/>
            <person name="Wang H."/>
            <person name="Wang A."/>
            <person name="Jiang F."/>
            <person name="Liu H."/>
            <person name="Zhao H."/>
            <person name="Xu D."/>
            <person name="Zhang Y."/>
        </authorList>
    </citation>
    <scope>NUCLEOTIDE SEQUENCE [LARGE SCALE GENOMIC DNA]</scope>
    <source>
        <strain evidence="2">cv. Niubang</strain>
    </source>
</reference>
<organism evidence="1 2">
    <name type="scientific">Arctium lappa</name>
    <name type="common">Greater burdock</name>
    <name type="synonym">Lappa major</name>
    <dbReference type="NCBI Taxonomy" id="4217"/>
    <lineage>
        <taxon>Eukaryota</taxon>
        <taxon>Viridiplantae</taxon>
        <taxon>Streptophyta</taxon>
        <taxon>Embryophyta</taxon>
        <taxon>Tracheophyta</taxon>
        <taxon>Spermatophyta</taxon>
        <taxon>Magnoliopsida</taxon>
        <taxon>eudicotyledons</taxon>
        <taxon>Gunneridae</taxon>
        <taxon>Pentapetalae</taxon>
        <taxon>asterids</taxon>
        <taxon>campanulids</taxon>
        <taxon>Asterales</taxon>
        <taxon>Asteraceae</taxon>
        <taxon>Carduoideae</taxon>
        <taxon>Cardueae</taxon>
        <taxon>Arctiinae</taxon>
        <taxon>Arctium</taxon>
    </lineage>
</organism>
<dbReference type="Proteomes" id="UP001055879">
    <property type="component" value="Linkage Group LG08"/>
</dbReference>
<dbReference type="EMBL" id="CM042054">
    <property type="protein sequence ID" value="KAI3707002.1"/>
    <property type="molecule type" value="Genomic_DNA"/>
</dbReference>
<accession>A0ACB9A9W4</accession>
<gene>
    <name evidence="1" type="ORF">L6452_25151</name>
</gene>